<proteinExistence type="predicted"/>
<name>A0A0M5L7Q6_LEPIR</name>
<gene>
    <name evidence="1" type="ORF">G436_1940</name>
</gene>
<dbReference type="EMBL" id="CP012603">
    <property type="protein sequence ID" value="ALE39128.1"/>
    <property type="molecule type" value="Genomic_DNA"/>
</dbReference>
<sequence length="37" mass="4478">MMWELLQTTILQTNSKIVETYTFRKFFSFFVGEVTLK</sequence>
<dbReference type="AlphaFoldDB" id="A0A0M5L7Q6"/>
<accession>A0A0M5L7Q6</accession>
<evidence type="ECO:0000313" key="1">
    <source>
        <dbReference type="EMBL" id="ALE39128.1"/>
    </source>
</evidence>
<organism evidence="1">
    <name type="scientific">Leptospira interrogans serovar Hardjo str. Norma</name>
    <dbReference type="NCBI Taxonomy" id="1279460"/>
    <lineage>
        <taxon>Bacteria</taxon>
        <taxon>Pseudomonadati</taxon>
        <taxon>Spirochaetota</taxon>
        <taxon>Spirochaetia</taxon>
        <taxon>Leptospirales</taxon>
        <taxon>Leptospiraceae</taxon>
        <taxon>Leptospira</taxon>
    </lineage>
</organism>
<dbReference type="AntiFam" id="ANF00051">
    <property type="entry name" value="Translation of DNA tandem repeat"/>
</dbReference>
<protein>
    <submittedName>
        <fullName evidence="1">Uncharacterized protein</fullName>
    </submittedName>
</protein>
<reference evidence="1 2" key="1">
    <citation type="journal article" date="2015" name="Genome Announc.">
        <title>Whole-Genome Sequence of Leptospira interrogans Serovar Hardjo Subtype Hardjoprajitno Strain Norma, Isolated from Cattle in a Leptospirosis Outbreak in Brazil.</title>
        <authorList>
            <person name="Cosate M.R."/>
            <person name="Soares S.C."/>
            <person name="Mendes T.A."/>
            <person name="Raittz R.T."/>
            <person name="Moreira E.C."/>
            <person name="Leite R."/>
            <person name="Fernandes G.R."/>
            <person name="Haddad J.P."/>
            <person name="Ortega J.M."/>
        </authorList>
    </citation>
    <scope>NUCLEOTIDE SEQUENCE [LARGE SCALE GENOMIC DNA]</scope>
    <source>
        <strain evidence="1 2">Norma</strain>
    </source>
</reference>
<evidence type="ECO:0000313" key="2">
    <source>
        <dbReference type="Proteomes" id="UP000056502"/>
    </source>
</evidence>
<dbReference type="Proteomes" id="UP000056502">
    <property type="component" value="Chromosome I"/>
</dbReference>
<dbReference type="PATRIC" id="fig|1279460.3.peg.1950"/>